<feature type="coiled-coil region" evidence="1">
    <location>
        <begin position="27"/>
        <end position="54"/>
    </location>
</feature>
<accession>A0AAD7CSP9</accession>
<sequence>MHLQSIVSPLLKVSRGLQNLVGDGSTIAQLAYTIARLEAQLAESEATRMALLNSNEGLSANAYYFGGELQQASAETAQLRALAEDQQSLMQFGLDAVQHMMEEGCRADVQARQMQLMLIEEVAKQEGIVKVQEVKIQVLLEADADAQVTVAHLHARLADNAAAHSLHLAAVEESAKLKIAVLESKLEQVAATTLKDVQHAQLNRDLAHSKTVAKQAAEIAALESKIEDLKAGVLLRYQEVRDAHANRERAAVDTIASQAKMIENLHATVHDLQAAALASKVAHTATTKALSIVIEELKAKELAANAARDARAATDGAIIHKLKNKTNQLKAKSKKTAAEALLKDQTIAQLEARIQQLGAEALDAATKAVANQLQVTERLQALELHAVDAEEKAEKLMCDSKTTVKTLAALHAKKLATARARPATVADVDATMVDAPQTSADIDMDVVAQSPPAVAAAVSAIIAAPQSADFSLDCPFYFSTRFVVRADSSFAQASIAAPAHFTTEERHIVRRGTNSAVTPLLLPVWPGCAGWVEDSRSSKRSRWT</sequence>
<dbReference type="Proteomes" id="UP001221757">
    <property type="component" value="Unassembled WGS sequence"/>
</dbReference>
<gene>
    <name evidence="2" type="ORF">B0H17DRAFT_1212126</name>
</gene>
<evidence type="ECO:0000313" key="3">
    <source>
        <dbReference type="Proteomes" id="UP001221757"/>
    </source>
</evidence>
<keyword evidence="1" id="KW-0175">Coiled coil</keyword>
<feature type="coiled-coil region" evidence="1">
    <location>
        <begin position="319"/>
        <end position="399"/>
    </location>
</feature>
<evidence type="ECO:0000313" key="2">
    <source>
        <dbReference type="EMBL" id="KAJ7661803.1"/>
    </source>
</evidence>
<dbReference type="AlphaFoldDB" id="A0AAD7CSP9"/>
<proteinExistence type="predicted"/>
<name>A0AAD7CSP9_MYCRO</name>
<comment type="caution">
    <text evidence="2">The sequence shown here is derived from an EMBL/GenBank/DDBJ whole genome shotgun (WGS) entry which is preliminary data.</text>
</comment>
<evidence type="ECO:0000256" key="1">
    <source>
        <dbReference type="SAM" id="Coils"/>
    </source>
</evidence>
<organism evidence="2 3">
    <name type="scientific">Mycena rosella</name>
    <name type="common">Pink bonnet</name>
    <name type="synonym">Agaricus rosellus</name>
    <dbReference type="NCBI Taxonomy" id="1033263"/>
    <lineage>
        <taxon>Eukaryota</taxon>
        <taxon>Fungi</taxon>
        <taxon>Dikarya</taxon>
        <taxon>Basidiomycota</taxon>
        <taxon>Agaricomycotina</taxon>
        <taxon>Agaricomycetes</taxon>
        <taxon>Agaricomycetidae</taxon>
        <taxon>Agaricales</taxon>
        <taxon>Marasmiineae</taxon>
        <taxon>Mycenaceae</taxon>
        <taxon>Mycena</taxon>
    </lineage>
</organism>
<protein>
    <submittedName>
        <fullName evidence="2">Uncharacterized protein</fullName>
    </submittedName>
</protein>
<keyword evidence="3" id="KW-1185">Reference proteome</keyword>
<dbReference type="EMBL" id="JARKIE010000246">
    <property type="protein sequence ID" value="KAJ7661803.1"/>
    <property type="molecule type" value="Genomic_DNA"/>
</dbReference>
<reference evidence="2" key="1">
    <citation type="submission" date="2023-03" db="EMBL/GenBank/DDBJ databases">
        <title>Massive genome expansion in bonnet fungi (Mycena s.s.) driven by repeated elements and novel gene families across ecological guilds.</title>
        <authorList>
            <consortium name="Lawrence Berkeley National Laboratory"/>
            <person name="Harder C.B."/>
            <person name="Miyauchi S."/>
            <person name="Viragh M."/>
            <person name="Kuo A."/>
            <person name="Thoen E."/>
            <person name="Andreopoulos B."/>
            <person name="Lu D."/>
            <person name="Skrede I."/>
            <person name="Drula E."/>
            <person name="Henrissat B."/>
            <person name="Morin E."/>
            <person name="Kohler A."/>
            <person name="Barry K."/>
            <person name="LaButti K."/>
            <person name="Morin E."/>
            <person name="Salamov A."/>
            <person name="Lipzen A."/>
            <person name="Mereny Z."/>
            <person name="Hegedus B."/>
            <person name="Baldrian P."/>
            <person name="Stursova M."/>
            <person name="Weitz H."/>
            <person name="Taylor A."/>
            <person name="Grigoriev I.V."/>
            <person name="Nagy L.G."/>
            <person name="Martin F."/>
            <person name="Kauserud H."/>
        </authorList>
    </citation>
    <scope>NUCLEOTIDE SEQUENCE</scope>
    <source>
        <strain evidence="2">CBHHK067</strain>
    </source>
</reference>